<keyword evidence="9" id="KW-1185">Reference proteome</keyword>
<dbReference type="AlphaFoldDB" id="A0A5A5TKB1"/>
<evidence type="ECO:0000256" key="1">
    <source>
        <dbReference type="ARBA" id="ARBA00008987"/>
    </source>
</evidence>
<dbReference type="Gene3D" id="3.40.30.10">
    <property type="entry name" value="Glutaredoxin"/>
    <property type="match status" value="1"/>
</dbReference>
<accession>A0A5A5TKB1</accession>
<keyword evidence="5" id="KW-0676">Redox-active center</keyword>
<reference evidence="8 9" key="1">
    <citation type="submission" date="2019-01" db="EMBL/GenBank/DDBJ databases">
        <title>Draft genome sequence of Dictyobacter sp. Uno17.</title>
        <authorList>
            <person name="Wang C.M."/>
            <person name="Zheng Y."/>
            <person name="Sakai Y."/>
            <person name="Abe K."/>
            <person name="Yokota A."/>
            <person name="Yabe S."/>
        </authorList>
    </citation>
    <scope>NUCLEOTIDE SEQUENCE [LARGE SCALE GENOMIC DNA]</scope>
    <source>
        <strain evidence="8 9">Uno17</strain>
    </source>
</reference>
<protein>
    <recommendedName>
        <fullName evidence="6">Thioredoxin</fullName>
    </recommendedName>
</protein>
<dbReference type="Pfam" id="PF00085">
    <property type="entry name" value="Thioredoxin"/>
    <property type="match status" value="1"/>
</dbReference>
<gene>
    <name evidence="8" type="ORF">KDI_50800</name>
</gene>
<name>A0A5A5TKB1_9CHLR</name>
<evidence type="ECO:0000313" key="8">
    <source>
        <dbReference type="EMBL" id="GCF11516.1"/>
    </source>
</evidence>
<evidence type="ECO:0000313" key="9">
    <source>
        <dbReference type="Proteomes" id="UP000322530"/>
    </source>
</evidence>
<dbReference type="PROSITE" id="PS51352">
    <property type="entry name" value="THIOREDOXIN_2"/>
    <property type="match status" value="1"/>
</dbReference>
<dbReference type="OrthoDB" id="32134at2"/>
<dbReference type="GO" id="GO:0005737">
    <property type="term" value="C:cytoplasm"/>
    <property type="evidence" value="ECO:0007669"/>
    <property type="project" value="TreeGrafter"/>
</dbReference>
<evidence type="ECO:0000256" key="6">
    <source>
        <dbReference type="PIRNR" id="PIRNR000077"/>
    </source>
</evidence>
<dbReference type="PANTHER" id="PTHR45663">
    <property type="entry name" value="GEO12009P1"/>
    <property type="match status" value="1"/>
</dbReference>
<dbReference type="InterPro" id="IPR005746">
    <property type="entry name" value="Thioredoxin"/>
</dbReference>
<keyword evidence="4" id="KW-1015">Disulfide bond</keyword>
<dbReference type="InterPro" id="IPR013766">
    <property type="entry name" value="Thioredoxin_domain"/>
</dbReference>
<dbReference type="Proteomes" id="UP000322530">
    <property type="component" value="Unassembled WGS sequence"/>
</dbReference>
<evidence type="ECO:0000259" key="7">
    <source>
        <dbReference type="PROSITE" id="PS51352"/>
    </source>
</evidence>
<dbReference type="InterPro" id="IPR036249">
    <property type="entry name" value="Thioredoxin-like_sf"/>
</dbReference>
<dbReference type="RefSeq" id="WP_149404343.1">
    <property type="nucleotide sequence ID" value="NZ_BIXY01000118.1"/>
</dbReference>
<dbReference type="SUPFAM" id="SSF52833">
    <property type="entry name" value="Thioredoxin-like"/>
    <property type="match status" value="1"/>
</dbReference>
<dbReference type="EMBL" id="BIXY01000118">
    <property type="protein sequence ID" value="GCF11516.1"/>
    <property type="molecule type" value="Genomic_DNA"/>
</dbReference>
<evidence type="ECO:0000256" key="5">
    <source>
        <dbReference type="ARBA" id="ARBA00023284"/>
    </source>
</evidence>
<evidence type="ECO:0000256" key="2">
    <source>
        <dbReference type="ARBA" id="ARBA00022448"/>
    </source>
</evidence>
<keyword evidence="3" id="KW-0249">Electron transport</keyword>
<keyword evidence="2" id="KW-0813">Transport</keyword>
<dbReference type="PANTHER" id="PTHR45663:SF11">
    <property type="entry name" value="GEO12009P1"/>
    <property type="match status" value="1"/>
</dbReference>
<comment type="similarity">
    <text evidence="1 6">Belongs to the thioredoxin family.</text>
</comment>
<evidence type="ECO:0000256" key="4">
    <source>
        <dbReference type="ARBA" id="ARBA00023157"/>
    </source>
</evidence>
<feature type="domain" description="Thioredoxin" evidence="7">
    <location>
        <begin position="1"/>
        <end position="109"/>
    </location>
</feature>
<dbReference type="GO" id="GO:0015035">
    <property type="term" value="F:protein-disulfide reductase activity"/>
    <property type="evidence" value="ECO:0007669"/>
    <property type="project" value="InterPro"/>
</dbReference>
<dbReference type="PIRSF" id="PIRSF000077">
    <property type="entry name" value="Thioredoxin"/>
    <property type="match status" value="1"/>
</dbReference>
<proteinExistence type="inferred from homology"/>
<comment type="caution">
    <text evidence="8">The sequence shown here is derived from an EMBL/GenBank/DDBJ whole genome shotgun (WGS) entry which is preliminary data.</text>
</comment>
<sequence length="111" mass="12467">MADNYIEVTSQDFTEKVLQASELVVVLFATEQSSACKIQEPELQAISKDYSGRIIFSRLDITGQEEVTAQWKIEGIPTLLFFKGGHVIHRISGIVMRDKLRRQLDGALLAD</sequence>
<evidence type="ECO:0000256" key="3">
    <source>
        <dbReference type="ARBA" id="ARBA00022982"/>
    </source>
</evidence>
<organism evidence="8 9">
    <name type="scientific">Dictyobacter arantiisoli</name>
    <dbReference type="NCBI Taxonomy" id="2014874"/>
    <lineage>
        <taxon>Bacteria</taxon>
        <taxon>Bacillati</taxon>
        <taxon>Chloroflexota</taxon>
        <taxon>Ktedonobacteria</taxon>
        <taxon>Ktedonobacterales</taxon>
        <taxon>Dictyobacteraceae</taxon>
        <taxon>Dictyobacter</taxon>
    </lineage>
</organism>
<dbReference type="CDD" id="cd02947">
    <property type="entry name" value="TRX_family"/>
    <property type="match status" value="1"/>
</dbReference>